<dbReference type="GO" id="GO:0004633">
    <property type="term" value="F:phosphopantothenoylcysteine decarboxylase activity"/>
    <property type="evidence" value="ECO:0007669"/>
    <property type="project" value="UniProtKB-EC"/>
</dbReference>
<dbReference type="AlphaFoldDB" id="A0A3B0UVN8"/>
<keyword evidence="2" id="KW-0436">Ligase</keyword>
<accession>A0A3B0UVN8</accession>
<name>A0A3B0UVN8_9ZZZZ</name>
<dbReference type="EC" id="4.1.1.36" evidence="2"/>
<dbReference type="EC" id="6.3.2.5" evidence="2"/>
<proteinExistence type="predicted"/>
<dbReference type="InterPro" id="IPR035929">
    <property type="entry name" value="CoaB-like_sf"/>
</dbReference>
<protein>
    <submittedName>
        <fullName evidence="2">Phosphopantothenoylcysteine decarboxylase / Phosphopantothenoylcysteine synthetase</fullName>
        <ecNumber evidence="2">4.1.1.36</ecNumber>
        <ecNumber evidence="2">6.3.2.5</ecNumber>
    </submittedName>
</protein>
<keyword evidence="2" id="KW-0456">Lyase</keyword>
<feature type="non-terminal residue" evidence="2">
    <location>
        <position position="1"/>
    </location>
</feature>
<sequence length="193" mass="20327">GNSSSGKMGVAIAKAFARQGAGVELIMGPAGLDTRFPEIHTTHINTAAEMDAMCQKAFPDVDIAVMAAAIADFTPAKPAAEKIKKATGPEAIPLKPTNDILASLGKVKKQGQLLIGFALETENELANAQKKLRKKNLDMIVLNSLKDKGAGFGTDTNKITLLTRNDAPQSFPLKTKDAVALDILSAIKSLMEG</sequence>
<dbReference type="GO" id="GO:0004632">
    <property type="term" value="F:phosphopantothenate--cysteine ligase activity"/>
    <property type="evidence" value="ECO:0007669"/>
    <property type="project" value="UniProtKB-EC"/>
</dbReference>
<dbReference type="Gene3D" id="3.40.50.10300">
    <property type="entry name" value="CoaB-like"/>
    <property type="match status" value="1"/>
</dbReference>
<organism evidence="2">
    <name type="scientific">hydrothermal vent metagenome</name>
    <dbReference type="NCBI Taxonomy" id="652676"/>
    <lineage>
        <taxon>unclassified sequences</taxon>
        <taxon>metagenomes</taxon>
        <taxon>ecological metagenomes</taxon>
    </lineage>
</organism>
<dbReference type="Pfam" id="PF04127">
    <property type="entry name" value="DFP"/>
    <property type="match status" value="1"/>
</dbReference>
<dbReference type="GO" id="GO:0015937">
    <property type="term" value="P:coenzyme A biosynthetic process"/>
    <property type="evidence" value="ECO:0007669"/>
    <property type="project" value="UniProtKB-ARBA"/>
</dbReference>
<evidence type="ECO:0000313" key="2">
    <source>
        <dbReference type="EMBL" id="VAW30472.1"/>
    </source>
</evidence>
<feature type="domain" description="DNA/pantothenate metabolism flavoprotein C-terminal" evidence="1">
    <location>
        <begin position="1"/>
        <end position="189"/>
    </location>
</feature>
<dbReference type="EMBL" id="UOET01000521">
    <property type="protein sequence ID" value="VAW30472.1"/>
    <property type="molecule type" value="Genomic_DNA"/>
</dbReference>
<dbReference type="InterPro" id="IPR007085">
    <property type="entry name" value="DNA/pantothenate-metab_flavo_C"/>
</dbReference>
<gene>
    <name evidence="2" type="ORF">MNBD_BACTEROID07-1953</name>
</gene>
<reference evidence="2" key="1">
    <citation type="submission" date="2018-06" db="EMBL/GenBank/DDBJ databases">
        <authorList>
            <person name="Zhirakovskaya E."/>
        </authorList>
    </citation>
    <scope>NUCLEOTIDE SEQUENCE</scope>
</reference>
<evidence type="ECO:0000259" key="1">
    <source>
        <dbReference type="Pfam" id="PF04127"/>
    </source>
</evidence>
<dbReference type="SUPFAM" id="SSF102645">
    <property type="entry name" value="CoaB-like"/>
    <property type="match status" value="1"/>
</dbReference>